<protein>
    <submittedName>
        <fullName evidence="7">Uncharacterized protein</fullName>
    </submittedName>
</protein>
<keyword evidence="2 5" id="KW-0812">Transmembrane</keyword>
<organism evidence="7">
    <name type="scientific">Trichuris suis</name>
    <name type="common">pig whipworm</name>
    <dbReference type="NCBI Taxonomy" id="68888"/>
    <lineage>
        <taxon>Eukaryota</taxon>
        <taxon>Metazoa</taxon>
        <taxon>Ecdysozoa</taxon>
        <taxon>Nematoda</taxon>
        <taxon>Enoplea</taxon>
        <taxon>Dorylaimia</taxon>
        <taxon>Trichinellida</taxon>
        <taxon>Trichuridae</taxon>
        <taxon>Trichuris</taxon>
    </lineage>
</organism>
<evidence type="ECO:0000313" key="6">
    <source>
        <dbReference type="EMBL" id="KFD45215.1"/>
    </source>
</evidence>
<dbReference type="Proteomes" id="UP000030758">
    <property type="component" value="Unassembled WGS sequence"/>
</dbReference>
<proteinExistence type="predicted"/>
<dbReference type="AlphaFoldDB" id="A0A085NQL9"/>
<dbReference type="Proteomes" id="UP000030764">
    <property type="component" value="Unassembled WGS sequence"/>
</dbReference>
<keyword evidence="4 5" id="KW-0472">Membrane</keyword>
<gene>
    <name evidence="6" type="ORF">M513_13908</name>
    <name evidence="7" type="ORF">M514_13908</name>
</gene>
<feature type="transmembrane region" description="Helical" evidence="5">
    <location>
        <begin position="40"/>
        <end position="61"/>
    </location>
</feature>
<evidence type="ECO:0000256" key="4">
    <source>
        <dbReference type="ARBA" id="ARBA00023136"/>
    </source>
</evidence>
<evidence type="ECO:0000256" key="3">
    <source>
        <dbReference type="ARBA" id="ARBA00022989"/>
    </source>
</evidence>
<dbReference type="InterPro" id="IPR029208">
    <property type="entry name" value="COX14"/>
</dbReference>
<reference evidence="7 8" key="1">
    <citation type="journal article" date="2014" name="Nat. Genet.">
        <title>Genome and transcriptome of the porcine whipworm Trichuris suis.</title>
        <authorList>
            <person name="Jex A.R."/>
            <person name="Nejsum P."/>
            <person name="Schwarz E.M."/>
            <person name="Hu L."/>
            <person name="Young N.D."/>
            <person name="Hall R.S."/>
            <person name="Korhonen P.K."/>
            <person name="Liao S."/>
            <person name="Thamsborg S."/>
            <person name="Xia J."/>
            <person name="Xu P."/>
            <person name="Wang S."/>
            <person name="Scheerlinck J.P."/>
            <person name="Hofmann A."/>
            <person name="Sternberg P.W."/>
            <person name="Wang J."/>
            <person name="Gasser R.B."/>
        </authorList>
    </citation>
    <scope>NUCLEOTIDE SEQUENCE [LARGE SCALE GENOMIC DNA]</scope>
    <source>
        <strain evidence="7">DCEP-RM93F</strain>
        <strain evidence="6">DCEP-RM93M</strain>
    </source>
</reference>
<dbReference type="GO" id="GO:0016020">
    <property type="term" value="C:membrane"/>
    <property type="evidence" value="ECO:0007669"/>
    <property type="project" value="UniProtKB-SubCell"/>
</dbReference>
<sequence>MRLVKRVVLARINAHFSARRMLFNKPQSRGNFLLDKLHKAAVNFLVGTSVVIGIFVSYQVYDFWVRVRPKVQAEVALAQEQFLKEAAGNSPEDSFE</sequence>
<dbReference type="EMBL" id="KL367480">
    <property type="protein sequence ID" value="KFD71765.1"/>
    <property type="molecule type" value="Genomic_DNA"/>
</dbReference>
<accession>A0A085NQL9</accession>
<evidence type="ECO:0000256" key="2">
    <source>
        <dbReference type="ARBA" id="ARBA00022692"/>
    </source>
</evidence>
<dbReference type="OrthoDB" id="5917740at2759"/>
<evidence type="ECO:0000256" key="5">
    <source>
        <dbReference type="SAM" id="Phobius"/>
    </source>
</evidence>
<name>A0A085NQL9_9BILA</name>
<keyword evidence="3 5" id="KW-1133">Transmembrane helix</keyword>
<dbReference type="EMBL" id="KL363639">
    <property type="protein sequence ID" value="KFD45215.1"/>
    <property type="molecule type" value="Genomic_DNA"/>
</dbReference>
<dbReference type="Pfam" id="PF14880">
    <property type="entry name" value="COX14"/>
    <property type="match status" value="1"/>
</dbReference>
<evidence type="ECO:0000313" key="8">
    <source>
        <dbReference type="Proteomes" id="UP000030764"/>
    </source>
</evidence>
<evidence type="ECO:0000313" key="7">
    <source>
        <dbReference type="EMBL" id="KFD71765.1"/>
    </source>
</evidence>
<keyword evidence="8" id="KW-1185">Reference proteome</keyword>
<comment type="subcellular location">
    <subcellularLocation>
        <location evidence="1">Membrane</location>
        <topology evidence="1">Single-pass membrane protein</topology>
    </subcellularLocation>
</comment>
<evidence type="ECO:0000256" key="1">
    <source>
        <dbReference type="ARBA" id="ARBA00004167"/>
    </source>
</evidence>